<keyword evidence="5 6" id="KW-0472">Membrane</keyword>
<reference evidence="7" key="1">
    <citation type="journal article" date="2020" name="Stud. Mycol.">
        <title>101 Dothideomycetes genomes: a test case for predicting lifestyles and emergence of pathogens.</title>
        <authorList>
            <person name="Haridas S."/>
            <person name="Albert R."/>
            <person name="Binder M."/>
            <person name="Bloem J."/>
            <person name="Labutti K."/>
            <person name="Salamov A."/>
            <person name="Andreopoulos B."/>
            <person name="Baker S."/>
            <person name="Barry K."/>
            <person name="Bills G."/>
            <person name="Bluhm B."/>
            <person name="Cannon C."/>
            <person name="Castanera R."/>
            <person name="Culley D."/>
            <person name="Daum C."/>
            <person name="Ezra D."/>
            <person name="Gonzalez J."/>
            <person name="Henrissat B."/>
            <person name="Kuo A."/>
            <person name="Liang C."/>
            <person name="Lipzen A."/>
            <person name="Lutzoni F."/>
            <person name="Magnuson J."/>
            <person name="Mondo S."/>
            <person name="Nolan M."/>
            <person name="Ohm R."/>
            <person name="Pangilinan J."/>
            <person name="Park H.-J."/>
            <person name="Ramirez L."/>
            <person name="Alfaro M."/>
            <person name="Sun H."/>
            <person name="Tritt A."/>
            <person name="Yoshinaga Y."/>
            <person name="Zwiers L.-H."/>
            <person name="Turgeon B."/>
            <person name="Goodwin S."/>
            <person name="Spatafora J."/>
            <person name="Crous P."/>
            <person name="Grigoriev I."/>
        </authorList>
    </citation>
    <scope>NUCLEOTIDE SEQUENCE</scope>
    <source>
        <strain evidence="7">CBS 101060</strain>
    </source>
</reference>
<gene>
    <name evidence="7" type="ORF">M501DRAFT_1024162</name>
</gene>
<feature type="transmembrane region" description="Helical" evidence="6">
    <location>
        <begin position="252"/>
        <end position="275"/>
    </location>
</feature>
<dbReference type="GO" id="GO:0005381">
    <property type="term" value="F:iron ion transmembrane transporter activity"/>
    <property type="evidence" value="ECO:0007669"/>
    <property type="project" value="UniProtKB-UniRule"/>
</dbReference>
<dbReference type="InterPro" id="IPR009716">
    <property type="entry name" value="Ferroportin-1"/>
</dbReference>
<evidence type="ECO:0000256" key="3">
    <source>
        <dbReference type="ARBA" id="ARBA00022692"/>
    </source>
</evidence>
<evidence type="ECO:0000256" key="1">
    <source>
        <dbReference type="ARBA" id="ARBA00004141"/>
    </source>
</evidence>
<keyword evidence="6" id="KW-0406">Ion transport</keyword>
<dbReference type="Pfam" id="PF06963">
    <property type="entry name" value="FPN1"/>
    <property type="match status" value="1"/>
</dbReference>
<dbReference type="Proteomes" id="UP000799429">
    <property type="component" value="Unassembled WGS sequence"/>
</dbReference>
<keyword evidence="2 6" id="KW-0813">Transport</keyword>
<dbReference type="PANTHER" id="PTHR11660">
    <property type="entry name" value="SOLUTE CARRIER FAMILY 40 MEMBER"/>
    <property type="match status" value="1"/>
</dbReference>
<dbReference type="PANTHER" id="PTHR11660:SF57">
    <property type="entry name" value="SOLUTE CARRIER FAMILY 40 MEMBER"/>
    <property type="match status" value="1"/>
</dbReference>
<feature type="transmembrane region" description="Helical" evidence="6">
    <location>
        <begin position="44"/>
        <end position="67"/>
    </location>
</feature>
<keyword evidence="4 6" id="KW-1133">Transmembrane helix</keyword>
<evidence type="ECO:0000313" key="7">
    <source>
        <dbReference type="EMBL" id="KAF2839140.1"/>
    </source>
</evidence>
<sequence length="407" mass="44990">MTTRLRNESPRPRNYTYNLTLRSLQVRLYTSHFLSTWNSRLFEFGAVLFLVSIYPATLLPMSVYALARNGRVIIFSPAVGSWIDQGNRLIVVRVSIIGPRLTVAASCVVILACMDKLCAVINIVAVERDWVVVIAEDNKAARRIMNARMRRIDLFCKLLGPLAISLINGASPIAAIWVTLGMNTLSISIEYICITRVFKMVPALQRPPTITDPEASGRDVGMPSSQYATGGRISCVKIPVVLLPTFCFSPSFSLSVLYFTILSFSGQMIAFLLFSGYDSIHVGITRTVSTILELSATWIASILTKKIGPVRGGIWFLCWQIAWLALGVIWFFGEDQGGRRVLAASGLVAGVVLSRIGLWGFDLCAQIIVQAEVDEDHRGAFSSLEASFQNLFELLSYAMTIIFSRPE</sequence>
<feature type="transmembrane region" description="Helical" evidence="6">
    <location>
        <begin position="313"/>
        <end position="332"/>
    </location>
</feature>
<protein>
    <recommendedName>
        <fullName evidence="6">Solute carrier family 40 member</fullName>
    </recommendedName>
</protein>
<proteinExistence type="inferred from homology"/>
<name>A0A9P4SAN8_9PEZI</name>
<comment type="similarity">
    <text evidence="6">Belongs to the ferroportin (FP) (TC 2.A.100) family. SLC40A subfamily.</text>
</comment>
<dbReference type="EMBL" id="MU006095">
    <property type="protein sequence ID" value="KAF2839140.1"/>
    <property type="molecule type" value="Genomic_DNA"/>
</dbReference>
<dbReference type="AlphaFoldDB" id="A0A9P4SAN8"/>
<comment type="caution">
    <text evidence="6">Lacks conserved residue(s) required for the propagation of feature annotation.</text>
</comment>
<dbReference type="OrthoDB" id="648861at2759"/>
<feature type="transmembrane region" description="Helical" evidence="6">
    <location>
        <begin position="158"/>
        <end position="180"/>
    </location>
</feature>
<comment type="subcellular location">
    <subcellularLocation>
        <location evidence="1 6">Membrane</location>
        <topology evidence="1 6">Multi-pass membrane protein</topology>
    </subcellularLocation>
</comment>
<evidence type="ECO:0000256" key="6">
    <source>
        <dbReference type="RuleBase" id="RU365065"/>
    </source>
</evidence>
<evidence type="ECO:0000313" key="8">
    <source>
        <dbReference type="Proteomes" id="UP000799429"/>
    </source>
</evidence>
<dbReference type="GO" id="GO:0016020">
    <property type="term" value="C:membrane"/>
    <property type="evidence" value="ECO:0007669"/>
    <property type="project" value="UniProtKB-SubCell"/>
</dbReference>
<comment type="caution">
    <text evidence="7">The sequence shown here is derived from an EMBL/GenBank/DDBJ whole genome shotgun (WGS) entry which is preliminary data.</text>
</comment>
<feature type="transmembrane region" description="Helical" evidence="6">
    <location>
        <begin position="341"/>
        <end position="361"/>
    </location>
</feature>
<accession>A0A9P4SAN8</accession>
<evidence type="ECO:0000256" key="5">
    <source>
        <dbReference type="ARBA" id="ARBA00023136"/>
    </source>
</evidence>
<organism evidence="7 8">
    <name type="scientific">Patellaria atrata CBS 101060</name>
    <dbReference type="NCBI Taxonomy" id="1346257"/>
    <lineage>
        <taxon>Eukaryota</taxon>
        <taxon>Fungi</taxon>
        <taxon>Dikarya</taxon>
        <taxon>Ascomycota</taxon>
        <taxon>Pezizomycotina</taxon>
        <taxon>Dothideomycetes</taxon>
        <taxon>Dothideomycetes incertae sedis</taxon>
        <taxon>Patellariales</taxon>
        <taxon>Patellariaceae</taxon>
        <taxon>Patellaria</taxon>
    </lineage>
</organism>
<evidence type="ECO:0000256" key="2">
    <source>
        <dbReference type="ARBA" id="ARBA00022448"/>
    </source>
</evidence>
<evidence type="ECO:0000256" key="4">
    <source>
        <dbReference type="ARBA" id="ARBA00022989"/>
    </source>
</evidence>
<comment type="function">
    <text evidence="6">May be involved in iron transport and iron homeostasis.</text>
</comment>
<keyword evidence="8" id="KW-1185">Reference proteome</keyword>
<keyword evidence="3 6" id="KW-0812">Transmembrane</keyword>